<dbReference type="EMBL" id="JBHTJF010000043">
    <property type="protein sequence ID" value="MFD0944629.1"/>
    <property type="molecule type" value="Genomic_DNA"/>
</dbReference>
<dbReference type="PANTHER" id="PTHR34474">
    <property type="entry name" value="SIGNAL TRANSDUCTION PROTEIN TRAP"/>
    <property type="match status" value="1"/>
</dbReference>
<accession>A0ABW3GZP4</accession>
<evidence type="ECO:0000259" key="1">
    <source>
        <dbReference type="PROSITE" id="PS51725"/>
    </source>
</evidence>
<dbReference type="PANTHER" id="PTHR34474:SF2">
    <property type="entry name" value="SIGNAL TRANSDUCTION PROTEIN TRAP"/>
    <property type="match status" value="1"/>
</dbReference>
<keyword evidence="2" id="KW-0503">Monooxygenase</keyword>
<feature type="domain" description="ABM" evidence="1">
    <location>
        <begin position="65"/>
        <end position="155"/>
    </location>
</feature>
<protein>
    <submittedName>
        <fullName evidence="2">Antibiotic biosynthesis monooxygenase family protein</fullName>
        <ecNumber evidence="2">1.14.-.-</ecNumber>
    </submittedName>
</protein>
<reference evidence="3" key="1">
    <citation type="journal article" date="2019" name="Int. J. Syst. Evol. Microbiol.">
        <title>The Global Catalogue of Microorganisms (GCM) 10K type strain sequencing project: providing services to taxonomists for standard genome sequencing and annotation.</title>
        <authorList>
            <consortium name="The Broad Institute Genomics Platform"/>
            <consortium name="The Broad Institute Genome Sequencing Center for Infectious Disease"/>
            <person name="Wu L."/>
            <person name="Ma J."/>
        </authorList>
    </citation>
    <scope>NUCLEOTIDE SEQUENCE [LARGE SCALE GENOMIC DNA]</scope>
    <source>
        <strain evidence="3">CCUG 63563</strain>
    </source>
</reference>
<dbReference type="InterPro" id="IPR011008">
    <property type="entry name" value="Dimeric_a/b-barrel"/>
</dbReference>
<dbReference type="PROSITE" id="PS51725">
    <property type="entry name" value="ABM"/>
    <property type="match status" value="1"/>
</dbReference>
<keyword evidence="3" id="KW-1185">Reference proteome</keyword>
<dbReference type="Pfam" id="PF03992">
    <property type="entry name" value="ABM"/>
    <property type="match status" value="1"/>
</dbReference>
<evidence type="ECO:0000313" key="2">
    <source>
        <dbReference type="EMBL" id="MFD0944629.1"/>
    </source>
</evidence>
<proteinExistence type="predicted"/>
<comment type="caution">
    <text evidence="2">The sequence shown here is derived from an EMBL/GenBank/DDBJ whole genome shotgun (WGS) entry which is preliminary data.</text>
</comment>
<dbReference type="Proteomes" id="UP001596976">
    <property type="component" value="Unassembled WGS sequence"/>
</dbReference>
<evidence type="ECO:0000313" key="3">
    <source>
        <dbReference type="Proteomes" id="UP001596976"/>
    </source>
</evidence>
<dbReference type="Gene3D" id="3.30.70.100">
    <property type="match status" value="1"/>
</dbReference>
<dbReference type="InterPro" id="IPR050404">
    <property type="entry name" value="Heme-degrading_MO"/>
</dbReference>
<sequence>MTKFYMTTGTRNFLKKAQEKNDELILSHGSGHSVLMHETNGPSVFQTPRSYEVIASVGELEKIGYFVLNNIPVTDEGRPIFEYRFKNNTSKLQDHVGFIAFRLLRPINSDTYIVLTEWSDPKYYDLWKNSRDFAQSHKEDKQARGTSIYASKSYVTTYRTRPIDEEEHAEAISEEE</sequence>
<name>A0ABW3GZP4_9BACL</name>
<dbReference type="EC" id="1.14.-.-" evidence="2"/>
<dbReference type="SUPFAM" id="SSF54909">
    <property type="entry name" value="Dimeric alpha+beta barrel"/>
    <property type="match status" value="1"/>
</dbReference>
<dbReference type="GO" id="GO:0004497">
    <property type="term" value="F:monooxygenase activity"/>
    <property type="evidence" value="ECO:0007669"/>
    <property type="project" value="UniProtKB-KW"/>
</dbReference>
<dbReference type="RefSeq" id="WP_381014321.1">
    <property type="nucleotide sequence ID" value="NZ_JBHTJF010000043.1"/>
</dbReference>
<dbReference type="InterPro" id="IPR007138">
    <property type="entry name" value="ABM_dom"/>
</dbReference>
<gene>
    <name evidence="2" type="ORF">ACFQ0V_12840</name>
</gene>
<organism evidence="2 3">
    <name type="scientific">Savagea faecisuis</name>
    <dbReference type="NCBI Taxonomy" id="1274803"/>
    <lineage>
        <taxon>Bacteria</taxon>
        <taxon>Bacillati</taxon>
        <taxon>Bacillota</taxon>
        <taxon>Bacilli</taxon>
        <taxon>Bacillales</taxon>
        <taxon>Caryophanaceae</taxon>
        <taxon>Savagea</taxon>
    </lineage>
</organism>
<keyword evidence="2" id="KW-0560">Oxidoreductase</keyword>